<dbReference type="InterPro" id="IPR007014">
    <property type="entry name" value="FUN14"/>
</dbReference>
<proteinExistence type="inferred from homology"/>
<evidence type="ECO:0000256" key="6">
    <source>
        <dbReference type="SAM" id="Phobius"/>
    </source>
</evidence>
<evidence type="ECO:0008006" key="9">
    <source>
        <dbReference type="Google" id="ProtNLM"/>
    </source>
</evidence>
<organism evidence="7 8">
    <name type="scientific">Methanofervidicoccus abyssi</name>
    <dbReference type="NCBI Taxonomy" id="2082189"/>
    <lineage>
        <taxon>Archaea</taxon>
        <taxon>Methanobacteriati</taxon>
        <taxon>Methanobacteriota</taxon>
        <taxon>Methanomada group</taxon>
        <taxon>Methanococci</taxon>
        <taxon>Methanococcales</taxon>
        <taxon>Methanofervidicoccus</taxon>
    </lineage>
</organism>
<dbReference type="GO" id="GO:0016020">
    <property type="term" value="C:membrane"/>
    <property type="evidence" value="ECO:0007669"/>
    <property type="project" value="UniProtKB-SubCell"/>
</dbReference>
<evidence type="ECO:0000256" key="3">
    <source>
        <dbReference type="ARBA" id="ARBA00022692"/>
    </source>
</evidence>
<evidence type="ECO:0000313" key="8">
    <source>
        <dbReference type="Proteomes" id="UP000290527"/>
    </source>
</evidence>
<evidence type="ECO:0000256" key="1">
    <source>
        <dbReference type="ARBA" id="ARBA00004370"/>
    </source>
</evidence>
<keyword evidence="8" id="KW-1185">Reference proteome</keyword>
<name>A0A401HNL9_9EURY</name>
<keyword evidence="3 6" id="KW-0812">Transmembrane</keyword>
<comment type="subcellular location">
    <subcellularLocation>
        <location evidence="1">Membrane</location>
    </subcellularLocation>
</comment>
<feature type="transmembrane region" description="Helical" evidence="6">
    <location>
        <begin position="73"/>
        <end position="97"/>
    </location>
</feature>
<dbReference type="EMBL" id="BFAX01000001">
    <property type="protein sequence ID" value="GBF35857.1"/>
    <property type="molecule type" value="Genomic_DNA"/>
</dbReference>
<gene>
    <name evidence="7" type="ORF">MHHB_P0082</name>
</gene>
<dbReference type="OrthoDB" id="66000at2157"/>
<comment type="similarity">
    <text evidence="2">Belongs to the FUN14 family.</text>
</comment>
<dbReference type="Proteomes" id="UP000290527">
    <property type="component" value="Unassembled WGS sequence"/>
</dbReference>
<reference evidence="7 8" key="1">
    <citation type="journal article" date="2019" name="Int. J. Syst. Evol. Microbiol.">
        <title>Methanofervidicoccus abyssi gen. nov., sp. nov., a hydrogenotrophic methanogen, isolated from a hydrothermal vent chimney in the Mid-Cayman Spreading Center, the Caribbean Sea.</title>
        <authorList>
            <person name="Sakai S."/>
            <person name="Takaki Y."/>
            <person name="Miyazaki M."/>
            <person name="Ogawara M."/>
            <person name="Yanagawa K."/>
            <person name="Miyazaki J."/>
            <person name="Takai K."/>
        </authorList>
    </citation>
    <scope>NUCLEOTIDE SEQUENCE [LARGE SCALE GENOMIC DNA]</scope>
    <source>
        <strain evidence="7 8">HHB</strain>
    </source>
</reference>
<evidence type="ECO:0000313" key="7">
    <source>
        <dbReference type="EMBL" id="GBF35857.1"/>
    </source>
</evidence>
<feature type="transmembrane region" description="Helical" evidence="6">
    <location>
        <begin position="6"/>
        <end position="24"/>
    </location>
</feature>
<evidence type="ECO:0000256" key="2">
    <source>
        <dbReference type="ARBA" id="ARBA00009160"/>
    </source>
</evidence>
<evidence type="ECO:0000256" key="4">
    <source>
        <dbReference type="ARBA" id="ARBA00022989"/>
    </source>
</evidence>
<dbReference type="AlphaFoldDB" id="A0A401HNL9"/>
<comment type="caution">
    <text evidence="7">The sequence shown here is derived from an EMBL/GenBank/DDBJ whole genome shotgun (WGS) entry which is preliminary data.</text>
</comment>
<sequence length="100" mass="10348">MDILQFLPDLGVGFISGVVVGWGIKVALKIVAALIALYFLSLLYLAKLGVITINKDALLGLLGSVENSLVSFGGQIVGLIHSLSLGTGFVAGFIVGFKKG</sequence>
<evidence type="ECO:0000256" key="5">
    <source>
        <dbReference type="ARBA" id="ARBA00023136"/>
    </source>
</evidence>
<feature type="transmembrane region" description="Helical" evidence="6">
    <location>
        <begin position="31"/>
        <end position="53"/>
    </location>
</feature>
<protein>
    <recommendedName>
        <fullName evidence="9">FUN14 family protein</fullName>
    </recommendedName>
</protein>
<keyword evidence="4 6" id="KW-1133">Transmembrane helix</keyword>
<dbReference type="Pfam" id="PF04930">
    <property type="entry name" value="FUN14"/>
    <property type="match status" value="1"/>
</dbReference>
<keyword evidence="5 6" id="KW-0472">Membrane</keyword>
<accession>A0A401HNL9</accession>